<dbReference type="InterPro" id="IPR014756">
    <property type="entry name" value="Ig_E-set"/>
</dbReference>
<dbReference type="AlphaFoldDB" id="A0AAE3HGF0"/>
<dbReference type="NCBIfam" id="TIGR01515">
    <property type="entry name" value="branching_enzym"/>
    <property type="match status" value="1"/>
</dbReference>
<evidence type="ECO:0000256" key="8">
    <source>
        <dbReference type="ARBA" id="ARBA00023056"/>
    </source>
</evidence>
<evidence type="ECO:0000256" key="2">
    <source>
        <dbReference type="ARBA" id="ARBA00002953"/>
    </source>
</evidence>
<dbReference type="EC" id="2.4.1.18" evidence="10"/>
<dbReference type="NCBIfam" id="NF003811">
    <property type="entry name" value="PRK05402.1"/>
    <property type="match status" value="1"/>
</dbReference>
<dbReference type="InterPro" id="IPR037439">
    <property type="entry name" value="Branching_enzy"/>
</dbReference>
<dbReference type="Gene3D" id="3.20.20.80">
    <property type="entry name" value="Glycosidases"/>
    <property type="match status" value="1"/>
</dbReference>
<proteinExistence type="inferred from homology"/>
<name>A0AAE3HGF0_9FIRM</name>
<organism evidence="13 14">
    <name type="scientific">Irregularibacter muris</name>
    <dbReference type="NCBI Taxonomy" id="1796619"/>
    <lineage>
        <taxon>Bacteria</taxon>
        <taxon>Bacillati</taxon>
        <taxon>Bacillota</taxon>
        <taxon>Clostridia</taxon>
        <taxon>Eubacteriales</taxon>
        <taxon>Eubacteriaceae</taxon>
        <taxon>Irregularibacter</taxon>
    </lineage>
</organism>
<evidence type="ECO:0000313" key="14">
    <source>
        <dbReference type="Proteomes" id="UP001205748"/>
    </source>
</evidence>
<keyword evidence="5 10" id="KW-0321">Glycogen metabolism</keyword>
<dbReference type="Gene3D" id="2.60.40.10">
    <property type="entry name" value="Immunoglobulins"/>
    <property type="match status" value="1"/>
</dbReference>
<comment type="similarity">
    <text evidence="4 10">Belongs to the glycosyl hydrolase 13 family. GlgB subfamily.</text>
</comment>
<dbReference type="PIRSF" id="PIRSF000463">
    <property type="entry name" value="GlgB"/>
    <property type="match status" value="1"/>
</dbReference>
<dbReference type="GO" id="GO:0003844">
    <property type="term" value="F:1,4-alpha-glucan branching enzyme activity"/>
    <property type="evidence" value="ECO:0007669"/>
    <property type="project" value="UniProtKB-UniRule"/>
</dbReference>
<evidence type="ECO:0000256" key="9">
    <source>
        <dbReference type="ARBA" id="ARBA00023277"/>
    </source>
</evidence>
<dbReference type="HAMAP" id="MF_00685">
    <property type="entry name" value="GlgB"/>
    <property type="match status" value="1"/>
</dbReference>
<dbReference type="PANTHER" id="PTHR43651:SF3">
    <property type="entry name" value="1,4-ALPHA-GLUCAN-BRANCHING ENZYME"/>
    <property type="match status" value="1"/>
</dbReference>
<comment type="function">
    <text evidence="2 10">Catalyzes the formation of the alpha-1,6-glucosidic linkages in glycogen by scission of a 1,4-alpha-linked oligosaccharide from growing alpha-1,4-glucan chains and the subsequent attachment of the oligosaccharide to the alpha-1,6 position.</text>
</comment>
<dbReference type="NCBIfam" id="NF008967">
    <property type="entry name" value="PRK12313.1"/>
    <property type="match status" value="1"/>
</dbReference>
<evidence type="ECO:0000313" key="13">
    <source>
        <dbReference type="EMBL" id="MCR1898970.1"/>
    </source>
</evidence>
<dbReference type="InterPro" id="IPR044143">
    <property type="entry name" value="GlgB_N_E_set_prok"/>
</dbReference>
<protein>
    <recommendedName>
        <fullName evidence="10">1,4-alpha-glucan branching enzyme GlgB</fullName>
        <ecNumber evidence="10">2.4.1.18</ecNumber>
    </recommendedName>
    <alternativeName>
        <fullName evidence="10">1,4-alpha-D-glucan:1,4-alpha-D-glucan 6-glucosyl-transferase</fullName>
    </alternativeName>
    <alternativeName>
        <fullName evidence="10">Alpha-(1-&gt;4)-glucan branching enzyme</fullName>
    </alternativeName>
    <alternativeName>
        <fullName evidence="10">Glycogen branching enzyme</fullName>
        <shortName evidence="10">BE</shortName>
    </alternativeName>
</protein>
<keyword evidence="7 10" id="KW-0808">Transferase</keyword>
<dbReference type="Pfam" id="PF02922">
    <property type="entry name" value="CBM_48"/>
    <property type="match status" value="1"/>
</dbReference>
<dbReference type="InterPro" id="IPR006047">
    <property type="entry name" value="GH13_cat_dom"/>
</dbReference>
<dbReference type="EMBL" id="JANKAS010000006">
    <property type="protein sequence ID" value="MCR1898970.1"/>
    <property type="molecule type" value="Genomic_DNA"/>
</dbReference>
<comment type="catalytic activity">
    <reaction evidence="1 10">
        <text>Transfers a segment of a (1-&gt;4)-alpha-D-glucan chain to a primary hydroxy group in a similar glucan chain.</text>
        <dbReference type="EC" id="2.4.1.18"/>
    </reaction>
</comment>
<dbReference type="Pfam" id="PF02806">
    <property type="entry name" value="Alpha-amylase_C"/>
    <property type="match status" value="1"/>
</dbReference>
<dbReference type="CDD" id="cd02855">
    <property type="entry name" value="E_set_GBE_prok_N"/>
    <property type="match status" value="1"/>
</dbReference>
<dbReference type="SUPFAM" id="SSF51011">
    <property type="entry name" value="Glycosyl hydrolase domain"/>
    <property type="match status" value="1"/>
</dbReference>
<evidence type="ECO:0000256" key="3">
    <source>
        <dbReference type="ARBA" id="ARBA00004964"/>
    </source>
</evidence>
<keyword evidence="8 10" id="KW-0320">Glycogen biosynthesis</keyword>
<dbReference type="FunFam" id="2.60.40.10:FF:000169">
    <property type="entry name" value="1,4-alpha-glucan branching enzyme GlgB"/>
    <property type="match status" value="1"/>
</dbReference>
<dbReference type="GO" id="GO:0005829">
    <property type="term" value="C:cytosol"/>
    <property type="evidence" value="ECO:0007669"/>
    <property type="project" value="TreeGrafter"/>
</dbReference>
<evidence type="ECO:0000259" key="12">
    <source>
        <dbReference type="SMART" id="SM00642"/>
    </source>
</evidence>
<evidence type="ECO:0000256" key="4">
    <source>
        <dbReference type="ARBA" id="ARBA00009000"/>
    </source>
</evidence>
<dbReference type="InterPro" id="IPR006048">
    <property type="entry name" value="A-amylase/branching_C"/>
</dbReference>
<dbReference type="InterPro" id="IPR017853">
    <property type="entry name" value="GH"/>
</dbReference>
<keyword evidence="9 10" id="KW-0119">Carbohydrate metabolism</keyword>
<dbReference type="SMART" id="SM00642">
    <property type="entry name" value="Aamy"/>
    <property type="match status" value="1"/>
</dbReference>
<dbReference type="InterPro" id="IPR004193">
    <property type="entry name" value="Glyco_hydro_13_N"/>
</dbReference>
<dbReference type="InterPro" id="IPR013783">
    <property type="entry name" value="Ig-like_fold"/>
</dbReference>
<evidence type="ECO:0000256" key="11">
    <source>
        <dbReference type="PIRSR" id="PIRSR000463-1"/>
    </source>
</evidence>
<dbReference type="SUPFAM" id="SSF51445">
    <property type="entry name" value="(Trans)glycosidases"/>
    <property type="match status" value="1"/>
</dbReference>
<sequence length="654" mass="76919">MTNQRVIAYIPPSQGEISLFNQGKHFTSYNFLGAHRVKYLDREGINFTLWAPNAKEVRIIGDFNAWQGKGFEMQNVQSSGIWTIFISELKEEDLYKYELITQQGEIKRKADPYGFYSEVRPNTASKIFSLNSYPWQDGEYMKNKQPPYDQPLNIYELHLGSWKRKDKGEFITYREAAEEVIPYVVQMGYTHIELLPLMEHPFDGSWGYQITGYFSVTSRYGHPNDFKYFVEQCHLQGIGVILDWVPGHFCKDEHGLYQLDGSPLYEHHDLGLSQNHQWGTAVFDFEKPQVRSFLISNAVFWFERYHIDGLRVDAVSYMLYLDQGREGKNLAAIDFLKTLNKVIFHHYPEALMIAEDSSAWPLVTAPVHFGGLGFNYKWNMGWMNDILKYMQKRPESRKEYHQLITFSITYTFSENFLLPLSHDEVVHGKKSLLDKMPGDYWQKFAGLRLLYSYMYAHPGKKLLFMGGEFGQFIEWDHDKELDWFLLDYDMHKKMQSFVKTLNHFYKAEKTLYQWDHKAEGFQWINHQDHEQSVFSFIRRNKEGDFLLGIFNFTPTPYRQYKMGIPERGIYKEVLNSDDEKFGGSHWINKGEIKSIEGEWHNCPHYIELSIPPLGAIYMKKHKFLDKDSNYEGVIYNEKTKKRNCSDAISRGTGN</sequence>
<dbReference type="SUPFAM" id="SSF81296">
    <property type="entry name" value="E set domains"/>
    <property type="match status" value="1"/>
</dbReference>
<comment type="pathway">
    <text evidence="3 10">Glycan biosynthesis; glycogen biosynthesis.</text>
</comment>
<keyword evidence="6 10" id="KW-0328">Glycosyltransferase</keyword>
<dbReference type="GO" id="GO:0004553">
    <property type="term" value="F:hydrolase activity, hydrolyzing O-glycosyl compounds"/>
    <property type="evidence" value="ECO:0007669"/>
    <property type="project" value="InterPro"/>
</dbReference>
<feature type="active site" description="Proton donor" evidence="10 11">
    <location>
        <position position="355"/>
    </location>
</feature>
<dbReference type="InterPro" id="IPR006407">
    <property type="entry name" value="GlgB"/>
</dbReference>
<dbReference type="GO" id="GO:0043169">
    <property type="term" value="F:cation binding"/>
    <property type="evidence" value="ECO:0007669"/>
    <property type="project" value="InterPro"/>
</dbReference>
<dbReference type="Gene3D" id="2.60.40.1180">
    <property type="entry name" value="Golgi alpha-mannosidase II"/>
    <property type="match status" value="1"/>
</dbReference>
<comment type="subunit">
    <text evidence="10">Monomer.</text>
</comment>
<comment type="caution">
    <text evidence="13">The sequence shown here is derived from an EMBL/GenBank/DDBJ whole genome shotgun (WGS) entry which is preliminary data.</text>
</comment>
<gene>
    <name evidence="10 13" type="primary">glgB</name>
    <name evidence="13" type="ORF">NSA47_08230</name>
</gene>
<dbReference type="GO" id="GO:0005978">
    <property type="term" value="P:glycogen biosynthetic process"/>
    <property type="evidence" value="ECO:0007669"/>
    <property type="project" value="UniProtKB-UniRule"/>
</dbReference>
<evidence type="ECO:0000256" key="5">
    <source>
        <dbReference type="ARBA" id="ARBA00022600"/>
    </source>
</evidence>
<dbReference type="InterPro" id="IPR013780">
    <property type="entry name" value="Glyco_hydro_b"/>
</dbReference>
<feature type="domain" description="Glycosyl hydrolase family 13 catalytic" evidence="12">
    <location>
        <begin position="156"/>
        <end position="505"/>
    </location>
</feature>
<dbReference type="RefSeq" id="WP_257530834.1">
    <property type="nucleotide sequence ID" value="NZ_JANKAS010000006.1"/>
</dbReference>
<keyword evidence="14" id="KW-1185">Reference proteome</keyword>
<evidence type="ECO:0000256" key="10">
    <source>
        <dbReference type="HAMAP-Rule" id="MF_00685"/>
    </source>
</evidence>
<dbReference type="FunFam" id="2.60.40.1180:FF:000002">
    <property type="entry name" value="1,4-alpha-glucan branching enzyme GlgB"/>
    <property type="match status" value="1"/>
</dbReference>
<dbReference type="CDD" id="cd11322">
    <property type="entry name" value="AmyAc_Glg_BE"/>
    <property type="match status" value="1"/>
</dbReference>
<evidence type="ECO:0000256" key="7">
    <source>
        <dbReference type="ARBA" id="ARBA00022679"/>
    </source>
</evidence>
<dbReference type="Pfam" id="PF00128">
    <property type="entry name" value="Alpha-amylase"/>
    <property type="match status" value="1"/>
</dbReference>
<evidence type="ECO:0000256" key="6">
    <source>
        <dbReference type="ARBA" id="ARBA00022676"/>
    </source>
</evidence>
<dbReference type="FunFam" id="3.20.20.80:FF:000003">
    <property type="entry name" value="1,4-alpha-glucan branching enzyme GlgB"/>
    <property type="match status" value="1"/>
</dbReference>
<reference evidence="13" key="1">
    <citation type="submission" date="2022-07" db="EMBL/GenBank/DDBJ databases">
        <title>Enhanced cultured diversity of the mouse gut microbiota enables custom-made synthetic communities.</title>
        <authorList>
            <person name="Afrizal A."/>
        </authorList>
    </citation>
    <scope>NUCLEOTIDE SEQUENCE</scope>
    <source>
        <strain evidence="13">DSM 28593</strain>
    </source>
</reference>
<feature type="active site" description="Nucleophile" evidence="10 11">
    <location>
        <position position="313"/>
    </location>
</feature>
<accession>A0AAE3HGF0</accession>
<dbReference type="Proteomes" id="UP001205748">
    <property type="component" value="Unassembled WGS sequence"/>
</dbReference>
<evidence type="ECO:0000256" key="1">
    <source>
        <dbReference type="ARBA" id="ARBA00000826"/>
    </source>
</evidence>
<dbReference type="PANTHER" id="PTHR43651">
    <property type="entry name" value="1,4-ALPHA-GLUCAN-BRANCHING ENZYME"/>
    <property type="match status" value="1"/>
</dbReference>